<accession>A0ABW5R3A0</accession>
<dbReference type="InterPro" id="IPR047127">
    <property type="entry name" value="MutT-like"/>
</dbReference>
<evidence type="ECO:0000256" key="2">
    <source>
        <dbReference type="ARBA" id="ARBA00005582"/>
    </source>
</evidence>
<keyword evidence="8" id="KW-0460">Magnesium</keyword>
<feature type="domain" description="Nudix hydrolase" evidence="13">
    <location>
        <begin position="1"/>
        <end position="126"/>
    </location>
</feature>
<evidence type="ECO:0000256" key="7">
    <source>
        <dbReference type="ARBA" id="ARBA00022801"/>
    </source>
</evidence>
<comment type="caution">
    <text evidence="14">The sequence shown here is derived from an EMBL/GenBank/DDBJ whole genome shotgun (WGS) entry which is preliminary data.</text>
</comment>
<dbReference type="EMBL" id="JBHUMY010000041">
    <property type="protein sequence ID" value="MFD2663261.1"/>
    <property type="molecule type" value="Genomic_DNA"/>
</dbReference>
<keyword evidence="5" id="KW-0479">Metal-binding</keyword>
<evidence type="ECO:0000256" key="3">
    <source>
        <dbReference type="ARBA" id="ARBA00022457"/>
    </source>
</evidence>
<dbReference type="Proteomes" id="UP001597493">
    <property type="component" value="Unassembled WGS sequence"/>
</dbReference>
<dbReference type="InterPro" id="IPR020084">
    <property type="entry name" value="NUDIX_hydrolase_CS"/>
</dbReference>
<dbReference type="Gene3D" id="3.90.79.10">
    <property type="entry name" value="Nucleoside Triphosphate Pyrophosphohydrolase"/>
    <property type="match status" value="1"/>
</dbReference>
<dbReference type="InterPro" id="IPR015797">
    <property type="entry name" value="NUDIX_hydrolase-like_dom_sf"/>
</dbReference>
<dbReference type="PANTHER" id="PTHR47707">
    <property type="entry name" value="8-OXO-DGTP DIPHOSPHATASE"/>
    <property type="match status" value="1"/>
</dbReference>
<evidence type="ECO:0000313" key="15">
    <source>
        <dbReference type="Proteomes" id="UP001597493"/>
    </source>
</evidence>
<evidence type="ECO:0000256" key="6">
    <source>
        <dbReference type="ARBA" id="ARBA00022763"/>
    </source>
</evidence>
<dbReference type="RefSeq" id="WP_379278954.1">
    <property type="nucleotide sequence ID" value="NZ_JBHUGT010000028.1"/>
</dbReference>
<keyword evidence="3" id="KW-0515">Mutator protein</keyword>
<dbReference type="InterPro" id="IPR000086">
    <property type="entry name" value="NUDIX_hydrolase_dom"/>
</dbReference>
<evidence type="ECO:0000256" key="4">
    <source>
        <dbReference type="ARBA" id="ARBA00022705"/>
    </source>
</evidence>
<dbReference type="PROSITE" id="PS51462">
    <property type="entry name" value="NUDIX"/>
    <property type="match status" value="1"/>
</dbReference>
<comment type="similarity">
    <text evidence="2 12">Belongs to the Nudix hydrolase family.</text>
</comment>
<evidence type="ECO:0000256" key="8">
    <source>
        <dbReference type="ARBA" id="ARBA00022842"/>
    </source>
</evidence>
<dbReference type="PROSITE" id="PS00893">
    <property type="entry name" value="NUDIX_BOX"/>
    <property type="match status" value="1"/>
</dbReference>
<organism evidence="14 15">
    <name type="scientific">Paenibacillus thailandensis</name>
    <dbReference type="NCBI Taxonomy" id="393250"/>
    <lineage>
        <taxon>Bacteria</taxon>
        <taxon>Bacillati</taxon>
        <taxon>Bacillota</taxon>
        <taxon>Bacilli</taxon>
        <taxon>Bacillales</taxon>
        <taxon>Paenibacillaceae</taxon>
        <taxon>Paenibacillus</taxon>
    </lineage>
</organism>
<dbReference type="InterPro" id="IPR020476">
    <property type="entry name" value="Nudix_hydrolase"/>
</dbReference>
<keyword evidence="7 12" id="KW-0378">Hydrolase</keyword>
<dbReference type="EC" id="3.6.1.55" evidence="11"/>
<protein>
    <recommendedName>
        <fullName evidence="11">8-oxo-dGTP diphosphatase</fullName>
        <ecNumber evidence="11">3.6.1.55</ecNumber>
    </recommendedName>
</protein>
<evidence type="ECO:0000256" key="11">
    <source>
        <dbReference type="ARBA" id="ARBA00038905"/>
    </source>
</evidence>
<keyword evidence="15" id="KW-1185">Reference proteome</keyword>
<evidence type="ECO:0000256" key="12">
    <source>
        <dbReference type="RuleBase" id="RU003476"/>
    </source>
</evidence>
<dbReference type="GO" id="GO:0016787">
    <property type="term" value="F:hydrolase activity"/>
    <property type="evidence" value="ECO:0007669"/>
    <property type="project" value="UniProtKB-KW"/>
</dbReference>
<gene>
    <name evidence="14" type="ORF">ACFSW5_23775</name>
</gene>
<name>A0ABW5R3A0_9BACL</name>
<keyword evidence="9" id="KW-0234">DNA repair</keyword>
<dbReference type="CDD" id="cd03425">
    <property type="entry name" value="NUDIX_MutT_NudA_like"/>
    <property type="match status" value="1"/>
</dbReference>
<sequence>MINVAAAIIEDGQGRLLIARRRQGKSQGGLWEFPGGKIEAGESPEECLRRELAEEMDIDIRPYAYFGTSDYSYDTLSVRLIAYKAAYAGGTIRLTDHDAYRWVQAAELSEFDFAPADKPFVDKLAGLG</sequence>
<keyword evidence="6" id="KW-0227">DNA damage</keyword>
<dbReference type="Pfam" id="PF00293">
    <property type="entry name" value="NUDIX"/>
    <property type="match status" value="1"/>
</dbReference>
<evidence type="ECO:0000256" key="1">
    <source>
        <dbReference type="ARBA" id="ARBA00001946"/>
    </source>
</evidence>
<dbReference type="PANTHER" id="PTHR47707:SF1">
    <property type="entry name" value="NUDIX HYDROLASE FAMILY PROTEIN"/>
    <property type="match status" value="1"/>
</dbReference>
<keyword evidence="4" id="KW-0235">DNA replication</keyword>
<dbReference type="SUPFAM" id="SSF55811">
    <property type="entry name" value="Nudix"/>
    <property type="match status" value="1"/>
</dbReference>
<evidence type="ECO:0000256" key="10">
    <source>
        <dbReference type="ARBA" id="ARBA00035861"/>
    </source>
</evidence>
<evidence type="ECO:0000256" key="5">
    <source>
        <dbReference type="ARBA" id="ARBA00022723"/>
    </source>
</evidence>
<comment type="catalytic activity">
    <reaction evidence="10">
        <text>8-oxo-dGTP + H2O = 8-oxo-dGMP + diphosphate + H(+)</text>
        <dbReference type="Rhea" id="RHEA:31575"/>
        <dbReference type="ChEBI" id="CHEBI:15377"/>
        <dbReference type="ChEBI" id="CHEBI:15378"/>
        <dbReference type="ChEBI" id="CHEBI:33019"/>
        <dbReference type="ChEBI" id="CHEBI:63224"/>
        <dbReference type="ChEBI" id="CHEBI:77896"/>
        <dbReference type="EC" id="3.6.1.55"/>
    </reaction>
</comment>
<evidence type="ECO:0000256" key="9">
    <source>
        <dbReference type="ARBA" id="ARBA00023204"/>
    </source>
</evidence>
<comment type="cofactor">
    <cofactor evidence="1">
        <name>Mg(2+)</name>
        <dbReference type="ChEBI" id="CHEBI:18420"/>
    </cofactor>
</comment>
<proteinExistence type="inferred from homology"/>
<evidence type="ECO:0000259" key="13">
    <source>
        <dbReference type="PROSITE" id="PS51462"/>
    </source>
</evidence>
<reference evidence="15" key="1">
    <citation type="journal article" date="2019" name="Int. J. Syst. Evol. Microbiol.">
        <title>The Global Catalogue of Microorganisms (GCM) 10K type strain sequencing project: providing services to taxonomists for standard genome sequencing and annotation.</title>
        <authorList>
            <consortium name="The Broad Institute Genomics Platform"/>
            <consortium name="The Broad Institute Genome Sequencing Center for Infectious Disease"/>
            <person name="Wu L."/>
            <person name="Ma J."/>
        </authorList>
    </citation>
    <scope>NUCLEOTIDE SEQUENCE [LARGE SCALE GENOMIC DNA]</scope>
    <source>
        <strain evidence="15">TISTR 1827</strain>
    </source>
</reference>
<evidence type="ECO:0000313" key="14">
    <source>
        <dbReference type="EMBL" id="MFD2663261.1"/>
    </source>
</evidence>
<dbReference type="PRINTS" id="PR00502">
    <property type="entry name" value="NUDIXFAMILY"/>
</dbReference>